<name>A0A975DCB1_9GAMM</name>
<gene>
    <name evidence="2" type="ORF">J1N51_03320</name>
</gene>
<feature type="transmembrane region" description="Helical" evidence="1">
    <location>
        <begin position="230"/>
        <end position="255"/>
    </location>
</feature>
<dbReference type="KEGG" id="psym:J1N51_03320"/>
<dbReference type="EMBL" id="CP072110">
    <property type="protein sequence ID" value="QTH64520.1"/>
    <property type="molecule type" value="Genomic_DNA"/>
</dbReference>
<feature type="transmembrane region" description="Helical" evidence="1">
    <location>
        <begin position="70"/>
        <end position="89"/>
    </location>
</feature>
<dbReference type="AlphaFoldDB" id="A0A975DCB1"/>
<dbReference type="Pfam" id="PF13687">
    <property type="entry name" value="DUF4153"/>
    <property type="match status" value="1"/>
</dbReference>
<feature type="transmembrane region" description="Helical" evidence="1">
    <location>
        <begin position="291"/>
        <end position="309"/>
    </location>
</feature>
<keyword evidence="1" id="KW-0472">Membrane</keyword>
<dbReference type="RefSeq" id="WP_208832574.1">
    <property type="nucleotide sequence ID" value="NZ_CP072110.1"/>
</dbReference>
<feature type="transmembrane region" description="Helical" evidence="1">
    <location>
        <begin position="101"/>
        <end position="121"/>
    </location>
</feature>
<feature type="transmembrane region" description="Helical" evidence="1">
    <location>
        <begin position="192"/>
        <end position="210"/>
    </location>
</feature>
<evidence type="ECO:0000313" key="3">
    <source>
        <dbReference type="Proteomes" id="UP000682739"/>
    </source>
</evidence>
<dbReference type="Proteomes" id="UP000682739">
    <property type="component" value="Chromosome"/>
</dbReference>
<proteinExistence type="predicted"/>
<protein>
    <submittedName>
        <fullName evidence="2">DUF4153 domain-containing protein</fullName>
    </submittedName>
</protein>
<reference evidence="2" key="1">
    <citation type="submission" date="2021-03" db="EMBL/GenBank/DDBJ databases">
        <title>Description of Psychrosphaera ytuae sp. nov. isolated from deep sea sediment of South China Sea.</title>
        <authorList>
            <person name="Zhang J."/>
            <person name="Xu X.-D."/>
        </authorList>
    </citation>
    <scope>NUCLEOTIDE SEQUENCE</scope>
    <source>
        <strain evidence="2">MTZ26</strain>
    </source>
</reference>
<organism evidence="2 3">
    <name type="scientific">Psychrosphaera ytuae</name>
    <dbReference type="NCBI Taxonomy" id="2820710"/>
    <lineage>
        <taxon>Bacteria</taxon>
        <taxon>Pseudomonadati</taxon>
        <taxon>Pseudomonadota</taxon>
        <taxon>Gammaproteobacteria</taxon>
        <taxon>Alteromonadales</taxon>
        <taxon>Pseudoalteromonadaceae</taxon>
        <taxon>Psychrosphaera</taxon>
    </lineage>
</organism>
<feature type="transmembrane region" description="Helical" evidence="1">
    <location>
        <begin position="12"/>
        <end position="30"/>
    </location>
</feature>
<feature type="transmembrane region" description="Helical" evidence="1">
    <location>
        <begin position="153"/>
        <end position="180"/>
    </location>
</feature>
<feature type="transmembrane region" description="Helical" evidence="1">
    <location>
        <begin position="329"/>
        <end position="350"/>
    </location>
</feature>
<dbReference type="InterPro" id="IPR025291">
    <property type="entry name" value="DUF4153"/>
</dbReference>
<accession>A0A975DCB1</accession>
<feature type="transmembrane region" description="Helical" evidence="1">
    <location>
        <begin position="42"/>
        <end position="61"/>
    </location>
</feature>
<evidence type="ECO:0000256" key="1">
    <source>
        <dbReference type="SAM" id="Phobius"/>
    </source>
</evidence>
<sequence length="588" mass="67468">MDKDFAIPRPLIIILAIFQGITLTLLYQSVEQQVWPGTDSVWLTALITFAISFPLLTYLCVNQGNIKKTLLCVLPFSLLLSLLGAYVGLQQQPSGFFNNGLVLFSFAVTSLIASFKALMYFQHFTSQGTELTQQRELTQISYSSLFTRSWRNFIVFAECVLFVGIFWIILHLGASLFAVLEINIFRELLQESWFVIPTLNLAFGFAIIVFRNITHTADTIATILQTLIKFLLPALTLVSLGFLATLPFTGLTALWETGSGSLLVMWLQALTLFFLNAVYQNESHQRPYPNWLHRLIYLGVALLPIYSVISAYGLWLRIDQYGWTVDRCWAFLVWGLLACFCSGYLFGIIKKRDAWLETLSTVNVRMGLVVLLSVLLVNSPLVNFQRLSADSQISRLNQNLVTIEDFDFYYFDRSLGRQGYLAMQALKTELGDSAPEHVAIIDRMYTERHNTANPLNIDEFKTIISYWPNQASFEEKLDDPDALLEAVYDSETDSEWKSYRGNSYYFLTQDLNDDGQVEFIVITEKNHHTSANLWLKENDEWTSRYMTSFNPNKENFLKTDLEKNKIEIVKPKWNKLRIGDVEFRVSQD</sequence>
<feature type="transmembrane region" description="Helical" evidence="1">
    <location>
        <begin position="261"/>
        <end position="279"/>
    </location>
</feature>
<evidence type="ECO:0000313" key="2">
    <source>
        <dbReference type="EMBL" id="QTH64520.1"/>
    </source>
</evidence>
<keyword evidence="1" id="KW-0812">Transmembrane</keyword>
<keyword evidence="3" id="KW-1185">Reference proteome</keyword>
<keyword evidence="1" id="KW-1133">Transmembrane helix</keyword>
<feature type="transmembrane region" description="Helical" evidence="1">
    <location>
        <begin position="362"/>
        <end position="382"/>
    </location>
</feature>